<dbReference type="InterPro" id="IPR023547">
    <property type="entry name" value="DGGGP_synth"/>
</dbReference>
<evidence type="ECO:0000256" key="7">
    <source>
        <dbReference type="ARBA" id="ARBA00022989"/>
    </source>
</evidence>
<dbReference type="RefSeq" id="WP_064496450.1">
    <property type="nucleotide sequence ID" value="NC_000909.1"/>
</dbReference>
<dbReference type="UniPathway" id="UPA00940"/>
<evidence type="ECO:0000256" key="1">
    <source>
        <dbReference type="ARBA" id="ARBA00004651"/>
    </source>
</evidence>
<reference evidence="13" key="1">
    <citation type="journal article" date="2020" name="bioRxiv">
        <title>A rank-normalized archaeal taxonomy based on genome phylogeny resolves widespread incomplete and uneven classifications.</title>
        <authorList>
            <person name="Rinke C."/>
            <person name="Chuvochina M."/>
            <person name="Mussig A.J."/>
            <person name="Chaumeil P.-A."/>
            <person name="Waite D.W."/>
            <person name="Whitman W.B."/>
            <person name="Parks D.H."/>
            <person name="Hugenholtz P."/>
        </authorList>
    </citation>
    <scope>NUCLEOTIDE SEQUENCE</scope>
    <source>
        <strain evidence="13">UBA8849</strain>
    </source>
</reference>
<dbReference type="Proteomes" id="UP000645676">
    <property type="component" value="Unassembled WGS sequence"/>
</dbReference>
<dbReference type="AlphaFoldDB" id="A0A832T4K7"/>
<dbReference type="HAMAP" id="MF_01286">
    <property type="entry name" value="DGGGP_synth"/>
    <property type="match status" value="1"/>
</dbReference>
<feature type="transmembrane region" description="Helical" evidence="12">
    <location>
        <begin position="155"/>
        <end position="174"/>
    </location>
</feature>
<dbReference type="PANTHER" id="PTHR42723">
    <property type="entry name" value="CHLOROPHYLL SYNTHASE"/>
    <property type="match status" value="1"/>
</dbReference>
<keyword evidence="9 12" id="KW-0472">Membrane</keyword>
<comment type="subcellular location">
    <subcellularLocation>
        <location evidence="1 12">Cell membrane</location>
        <topology evidence="1 12">Multi-pass membrane protein</topology>
    </subcellularLocation>
</comment>
<evidence type="ECO:0000313" key="13">
    <source>
        <dbReference type="EMBL" id="HII60106.1"/>
    </source>
</evidence>
<comment type="cofactor">
    <cofactor evidence="12">
        <name>Mg(2+)</name>
        <dbReference type="ChEBI" id="CHEBI:18420"/>
    </cofactor>
</comment>
<evidence type="ECO:0000256" key="4">
    <source>
        <dbReference type="ARBA" id="ARBA00022679"/>
    </source>
</evidence>
<keyword evidence="6 12" id="KW-0460">Magnesium</keyword>
<sequence>MEKLKTYLELIRVKNCITASIGGIIGYLISSNFEIDILKSLLVFFVVFFVCAYGNVINDIFDIEIDRINKPSRPLPSGKIKLNEAKKFSAILLILGLVLSLFINIYALIIAVINALFLYLYAKKYKKYKPIGNFIIGYLTGSVFLFGGVAGKNVMPVVILFLCSLLSIWGREIVKDFEDMEGDKKEGVISLPIKYGKKSLYFATFLVVLAVILSPLPYILKIFGIWYLILIAICDILFIYAMALLLKEPNKETASKVSKFLKIIMNIVLLAFIVGAIKL</sequence>
<dbReference type="CDD" id="cd13961">
    <property type="entry name" value="PT_UbiA_DGGGPS"/>
    <property type="match status" value="1"/>
</dbReference>
<evidence type="ECO:0000256" key="8">
    <source>
        <dbReference type="ARBA" id="ARBA00023098"/>
    </source>
</evidence>
<comment type="similarity">
    <text evidence="12">Belongs to the UbiA prenyltransferase family. DGGGP synthase subfamily.</text>
</comment>
<dbReference type="GO" id="GO:0000287">
    <property type="term" value="F:magnesium ion binding"/>
    <property type="evidence" value="ECO:0007669"/>
    <property type="project" value="UniProtKB-UniRule"/>
</dbReference>
<feature type="transmembrane region" description="Helical" evidence="12">
    <location>
        <begin position="12"/>
        <end position="29"/>
    </location>
</feature>
<feature type="transmembrane region" description="Helical" evidence="12">
    <location>
        <begin position="225"/>
        <end position="246"/>
    </location>
</feature>
<keyword evidence="3 12" id="KW-0444">Lipid biosynthesis</keyword>
<comment type="function">
    <text evidence="12">Prenyltransferase that catalyzes the transfer of the geranylgeranyl moiety of geranylgeranyl diphosphate (GGPP) to the C2 hydroxyl of (S)-3-O-geranylgeranylglyceryl phosphate (GGGP). This reaction is the second ether-bond-formation step in the biosynthesis of archaeal membrane lipids.</text>
</comment>
<keyword evidence="4 12" id="KW-0808">Transferase</keyword>
<comment type="caution">
    <text evidence="13">The sequence shown here is derived from an EMBL/GenBank/DDBJ whole genome shotgun (WGS) entry which is preliminary data.</text>
</comment>
<comment type="pathway">
    <text evidence="12">Membrane lipid metabolism; glycerophospholipid metabolism.</text>
</comment>
<keyword evidence="10 12" id="KW-0594">Phospholipid biosynthesis</keyword>
<dbReference type="InterPro" id="IPR044878">
    <property type="entry name" value="UbiA_sf"/>
</dbReference>
<keyword evidence="2 12" id="KW-1003">Cell membrane</keyword>
<keyword evidence="5 12" id="KW-0812">Transmembrane</keyword>
<evidence type="ECO:0000256" key="6">
    <source>
        <dbReference type="ARBA" id="ARBA00022842"/>
    </source>
</evidence>
<dbReference type="Gene3D" id="1.10.357.140">
    <property type="entry name" value="UbiA prenyltransferase"/>
    <property type="match status" value="1"/>
</dbReference>
<keyword evidence="8 12" id="KW-0443">Lipid metabolism</keyword>
<dbReference type="Gene3D" id="1.20.120.1780">
    <property type="entry name" value="UbiA prenyltransferase"/>
    <property type="match status" value="1"/>
</dbReference>
<evidence type="ECO:0000256" key="10">
    <source>
        <dbReference type="ARBA" id="ARBA00023209"/>
    </source>
</evidence>
<protein>
    <recommendedName>
        <fullName evidence="12">Digeranylgeranylglyceryl phosphate synthase</fullName>
        <shortName evidence="12">DGGGP synthase</shortName>
        <shortName evidence="12">DGGGPS</shortName>
        <ecNumber evidence="12">2.5.1.42</ecNumber>
    </recommendedName>
    <alternativeName>
        <fullName evidence="12">(S)-2,3-di-O-geranylgeranylglyceryl phosphate synthase</fullName>
    </alternativeName>
    <alternativeName>
        <fullName evidence="12">Geranylgeranylglycerol-phosphate geranylgeranyltransferase</fullName>
    </alternativeName>
</protein>
<evidence type="ECO:0000313" key="14">
    <source>
        <dbReference type="Proteomes" id="UP000645676"/>
    </source>
</evidence>
<dbReference type="EC" id="2.5.1.42" evidence="12"/>
<dbReference type="InterPro" id="IPR050475">
    <property type="entry name" value="Prenyltransferase_related"/>
</dbReference>
<accession>A0A832T4K7</accession>
<feature type="transmembrane region" description="Helical" evidence="12">
    <location>
        <begin position="200"/>
        <end position="219"/>
    </location>
</feature>
<evidence type="ECO:0000256" key="9">
    <source>
        <dbReference type="ARBA" id="ARBA00023136"/>
    </source>
</evidence>
<dbReference type="NCBIfam" id="NF009521">
    <property type="entry name" value="PRK12882.1"/>
    <property type="match status" value="1"/>
</dbReference>
<dbReference type="InterPro" id="IPR000537">
    <property type="entry name" value="UbiA_prenyltransferase"/>
</dbReference>
<dbReference type="Pfam" id="PF01040">
    <property type="entry name" value="UbiA"/>
    <property type="match status" value="1"/>
</dbReference>
<dbReference type="GO" id="GO:0047295">
    <property type="term" value="F:geranylgeranylglycerol-phosphate geranylgeranyltransferase activity"/>
    <property type="evidence" value="ECO:0007669"/>
    <property type="project" value="UniProtKB-UniRule"/>
</dbReference>
<evidence type="ECO:0000256" key="12">
    <source>
        <dbReference type="HAMAP-Rule" id="MF_01286"/>
    </source>
</evidence>
<name>A0A832T4K7_9EURY</name>
<keyword evidence="11 12" id="KW-1208">Phospholipid metabolism</keyword>
<evidence type="ECO:0000256" key="3">
    <source>
        <dbReference type="ARBA" id="ARBA00022516"/>
    </source>
</evidence>
<dbReference type="GO" id="GO:0005886">
    <property type="term" value="C:plasma membrane"/>
    <property type="evidence" value="ECO:0007669"/>
    <property type="project" value="UniProtKB-SubCell"/>
</dbReference>
<evidence type="ECO:0000256" key="5">
    <source>
        <dbReference type="ARBA" id="ARBA00022692"/>
    </source>
</evidence>
<proteinExistence type="inferred from homology"/>
<dbReference type="EMBL" id="DUJR01000033">
    <property type="protein sequence ID" value="HII60106.1"/>
    <property type="molecule type" value="Genomic_DNA"/>
</dbReference>
<gene>
    <name evidence="13" type="ORF">HA335_06030</name>
</gene>
<organism evidence="13 14">
    <name type="scientific">Methanocaldococcus jannaschii</name>
    <dbReference type="NCBI Taxonomy" id="2190"/>
    <lineage>
        <taxon>Archaea</taxon>
        <taxon>Methanobacteriati</taxon>
        <taxon>Methanobacteriota</taxon>
        <taxon>Methanomada group</taxon>
        <taxon>Methanococci</taxon>
        <taxon>Methanococcales</taxon>
        <taxon>Methanocaldococcaceae</taxon>
        <taxon>Methanocaldococcus</taxon>
    </lineage>
</organism>
<feature type="transmembrane region" description="Helical" evidence="12">
    <location>
        <begin position="91"/>
        <end position="119"/>
    </location>
</feature>
<dbReference type="PANTHER" id="PTHR42723:SF1">
    <property type="entry name" value="CHLOROPHYLL SYNTHASE, CHLOROPLASTIC"/>
    <property type="match status" value="1"/>
</dbReference>
<evidence type="ECO:0000256" key="2">
    <source>
        <dbReference type="ARBA" id="ARBA00022475"/>
    </source>
</evidence>
<keyword evidence="7 12" id="KW-1133">Transmembrane helix</keyword>
<dbReference type="GO" id="GO:0046474">
    <property type="term" value="P:glycerophospholipid biosynthetic process"/>
    <property type="evidence" value="ECO:0007669"/>
    <property type="project" value="UniProtKB-UniRule"/>
</dbReference>
<feature type="transmembrane region" description="Helical" evidence="12">
    <location>
        <begin position="41"/>
        <end position="61"/>
    </location>
</feature>
<feature type="transmembrane region" description="Helical" evidence="12">
    <location>
        <begin position="131"/>
        <end position="149"/>
    </location>
</feature>
<feature type="transmembrane region" description="Helical" evidence="12">
    <location>
        <begin position="258"/>
        <end position="277"/>
    </location>
</feature>
<evidence type="ECO:0000256" key="11">
    <source>
        <dbReference type="ARBA" id="ARBA00023264"/>
    </source>
</evidence>
<comment type="catalytic activity">
    <reaction evidence="12">
        <text>sn-3-O-(geranylgeranyl)glycerol 1-phosphate + (2E,6E,10E)-geranylgeranyl diphosphate = 2,3-bis-O-(geranylgeranyl)-sn-glycerol 1-phosphate + diphosphate</text>
        <dbReference type="Rhea" id="RHEA:18109"/>
        <dbReference type="ChEBI" id="CHEBI:33019"/>
        <dbReference type="ChEBI" id="CHEBI:57677"/>
        <dbReference type="ChEBI" id="CHEBI:58756"/>
        <dbReference type="ChEBI" id="CHEBI:58837"/>
        <dbReference type="EC" id="2.5.1.42"/>
    </reaction>
</comment>